<dbReference type="OrthoDB" id="3687641at2759"/>
<dbReference type="PANTHER" id="PTHR33365:SF7">
    <property type="entry name" value="TAT PATHWAY SIGNAL SEQUENCE"/>
    <property type="match status" value="1"/>
</dbReference>
<evidence type="ECO:0000313" key="4">
    <source>
        <dbReference type="EMBL" id="KAF4624107.1"/>
    </source>
</evidence>
<dbReference type="GO" id="GO:0043386">
    <property type="term" value="P:mycotoxin biosynthetic process"/>
    <property type="evidence" value="ECO:0007669"/>
    <property type="project" value="InterPro"/>
</dbReference>
<keyword evidence="3" id="KW-1133">Transmembrane helix</keyword>
<sequence>MALLKLKALQPIKALWREYMAFLLPSFSNLLTQHTNQPAIAAQNSRQDEESLPSEDATHESEKLLTFPNTDTETTRQSMKQKPRIKPYLVHGCIVSIYTIIFGFFVWKQRHYSKLNQIIHSPAEDALHYEATIFNAELRIDSPFVGPPSPEVDKAWSDLLYYKNVRVSGDDLRRINKTSIPVPGEEDSYWAALSMMHELHCVKRLRQFIYQEYYFATLTEEEKRLNTLHTDHCLEILRQGVICRGDIALVPMKWEADNVKPVADFSVPHKCANWDSIIEWSKPRWLDILKPNYLKHPTLGYSYPDGKNHGIGVAKDPDYVEPGPLSEHHQRRHKRDYPIIERFP</sequence>
<comment type="caution">
    <text evidence="4">The sequence shown here is derived from an EMBL/GenBank/DDBJ whole genome shotgun (WGS) entry which is preliminary data.</text>
</comment>
<accession>A0A8H4R6A9</accession>
<evidence type="ECO:0000256" key="1">
    <source>
        <dbReference type="ARBA" id="ARBA00035112"/>
    </source>
</evidence>
<comment type="similarity">
    <text evidence="1">Belongs to the ustYa family.</text>
</comment>
<keyword evidence="3" id="KW-0472">Membrane</keyword>
<dbReference type="InterPro" id="IPR021765">
    <property type="entry name" value="UstYa-like"/>
</dbReference>
<evidence type="ECO:0000313" key="5">
    <source>
        <dbReference type="Proteomes" id="UP000566819"/>
    </source>
</evidence>
<dbReference type="PANTHER" id="PTHR33365">
    <property type="entry name" value="YALI0B05434P"/>
    <property type="match status" value="1"/>
</dbReference>
<feature type="transmembrane region" description="Helical" evidence="3">
    <location>
        <begin position="88"/>
        <end position="107"/>
    </location>
</feature>
<protein>
    <submittedName>
        <fullName evidence="4">Uncharacterized protein</fullName>
    </submittedName>
</protein>
<dbReference type="Pfam" id="PF11807">
    <property type="entry name" value="UstYa"/>
    <property type="match status" value="1"/>
</dbReference>
<name>A0A8H4R6A9_9HELO</name>
<keyword evidence="5" id="KW-1185">Reference proteome</keyword>
<feature type="compositionally biased region" description="Polar residues" evidence="2">
    <location>
        <begin position="67"/>
        <end position="78"/>
    </location>
</feature>
<feature type="region of interest" description="Disordered" evidence="2">
    <location>
        <begin position="39"/>
        <end position="79"/>
    </location>
</feature>
<organism evidence="4 5">
    <name type="scientific">Cudoniella acicularis</name>
    <dbReference type="NCBI Taxonomy" id="354080"/>
    <lineage>
        <taxon>Eukaryota</taxon>
        <taxon>Fungi</taxon>
        <taxon>Dikarya</taxon>
        <taxon>Ascomycota</taxon>
        <taxon>Pezizomycotina</taxon>
        <taxon>Leotiomycetes</taxon>
        <taxon>Helotiales</taxon>
        <taxon>Tricladiaceae</taxon>
        <taxon>Cudoniella</taxon>
    </lineage>
</organism>
<dbReference type="AlphaFoldDB" id="A0A8H4R6A9"/>
<feature type="region of interest" description="Disordered" evidence="2">
    <location>
        <begin position="322"/>
        <end position="344"/>
    </location>
</feature>
<proteinExistence type="inferred from homology"/>
<keyword evidence="3" id="KW-0812">Transmembrane</keyword>
<dbReference type="Proteomes" id="UP000566819">
    <property type="component" value="Unassembled WGS sequence"/>
</dbReference>
<evidence type="ECO:0000256" key="2">
    <source>
        <dbReference type="SAM" id="MobiDB-lite"/>
    </source>
</evidence>
<reference evidence="4 5" key="1">
    <citation type="submission" date="2020-03" db="EMBL/GenBank/DDBJ databases">
        <title>Draft Genome Sequence of Cudoniella acicularis.</title>
        <authorList>
            <person name="Buettner E."/>
            <person name="Kellner H."/>
        </authorList>
    </citation>
    <scope>NUCLEOTIDE SEQUENCE [LARGE SCALE GENOMIC DNA]</scope>
    <source>
        <strain evidence="4 5">DSM 108380</strain>
    </source>
</reference>
<gene>
    <name evidence="4" type="ORF">G7Y89_g14064</name>
</gene>
<dbReference type="EMBL" id="JAAMPI010001768">
    <property type="protein sequence ID" value="KAF4624107.1"/>
    <property type="molecule type" value="Genomic_DNA"/>
</dbReference>
<evidence type="ECO:0000256" key="3">
    <source>
        <dbReference type="SAM" id="Phobius"/>
    </source>
</evidence>